<dbReference type="GO" id="GO:0005886">
    <property type="term" value="C:plasma membrane"/>
    <property type="evidence" value="ECO:0007669"/>
    <property type="project" value="UniProtKB-SubCell"/>
</dbReference>
<evidence type="ECO:0000313" key="11">
    <source>
        <dbReference type="Proteomes" id="UP000036932"/>
    </source>
</evidence>
<evidence type="ECO:0000313" key="10">
    <source>
        <dbReference type="EMBL" id="KOR76317.1"/>
    </source>
</evidence>
<dbReference type="InterPro" id="IPR051449">
    <property type="entry name" value="ABC-2_transporter_component"/>
</dbReference>
<dbReference type="Pfam" id="PF12698">
    <property type="entry name" value="ABC2_membrane_3"/>
    <property type="match status" value="1"/>
</dbReference>
<dbReference type="RefSeq" id="WP_054405432.1">
    <property type="nucleotide sequence ID" value="NZ_LIUT01000008.1"/>
</dbReference>
<dbReference type="InterPro" id="IPR047817">
    <property type="entry name" value="ABC2_TM_bact-type"/>
</dbReference>
<dbReference type="PANTHER" id="PTHR30294:SF45">
    <property type="entry name" value="LINEARMYCIN RESISTANCE PERMEASE PROTEIN LNRN"/>
    <property type="match status" value="1"/>
</dbReference>
<comment type="similarity">
    <text evidence="2">Belongs to the ABC-2 integral membrane protein family.</text>
</comment>
<evidence type="ECO:0000256" key="6">
    <source>
        <dbReference type="ARBA" id="ARBA00022989"/>
    </source>
</evidence>
<comment type="caution">
    <text evidence="10">The sequence shown here is derived from an EMBL/GenBank/DDBJ whole genome shotgun (WGS) entry which is preliminary data.</text>
</comment>
<dbReference type="PROSITE" id="PS51012">
    <property type="entry name" value="ABC_TM2"/>
    <property type="match status" value="1"/>
</dbReference>
<evidence type="ECO:0000256" key="2">
    <source>
        <dbReference type="ARBA" id="ARBA00007783"/>
    </source>
</evidence>
<evidence type="ECO:0000259" key="9">
    <source>
        <dbReference type="PROSITE" id="PS51012"/>
    </source>
</evidence>
<keyword evidence="11" id="KW-1185">Reference proteome</keyword>
<dbReference type="GO" id="GO:0140359">
    <property type="term" value="F:ABC-type transporter activity"/>
    <property type="evidence" value="ECO:0007669"/>
    <property type="project" value="InterPro"/>
</dbReference>
<keyword evidence="3" id="KW-0813">Transport</keyword>
<gene>
    <name evidence="10" type="ORF">AM231_27265</name>
</gene>
<dbReference type="EMBL" id="LIUT01000008">
    <property type="protein sequence ID" value="KOR76317.1"/>
    <property type="molecule type" value="Genomic_DNA"/>
</dbReference>
<feature type="transmembrane region" description="Helical" evidence="8">
    <location>
        <begin position="304"/>
        <end position="326"/>
    </location>
</feature>
<evidence type="ECO:0000256" key="5">
    <source>
        <dbReference type="ARBA" id="ARBA00022692"/>
    </source>
</evidence>
<feature type="domain" description="ABC transmembrane type-2" evidence="9">
    <location>
        <begin position="145"/>
        <end position="379"/>
    </location>
</feature>
<comment type="subcellular location">
    <subcellularLocation>
        <location evidence="1">Cell membrane</location>
        <topology evidence="1">Multi-pass membrane protein</topology>
    </subcellularLocation>
</comment>
<reference evidence="11" key="1">
    <citation type="submission" date="2015-08" db="EMBL/GenBank/DDBJ databases">
        <title>Genome sequencing project for genomic taxonomy and phylogenomics of Bacillus-like bacteria.</title>
        <authorList>
            <person name="Liu B."/>
            <person name="Wang J."/>
            <person name="Zhu Y."/>
            <person name="Liu G."/>
            <person name="Chen Q."/>
            <person name="Chen Z."/>
            <person name="Lan J."/>
            <person name="Che J."/>
            <person name="Ge C."/>
            <person name="Shi H."/>
            <person name="Pan Z."/>
            <person name="Liu X."/>
        </authorList>
    </citation>
    <scope>NUCLEOTIDE SEQUENCE [LARGE SCALE GENOMIC DNA]</scope>
    <source>
        <strain evidence="11">FJAT-22460</strain>
    </source>
</reference>
<dbReference type="AlphaFoldDB" id="A0A0M1N2D1"/>
<protein>
    <submittedName>
        <fullName evidence="10">ABC transporter</fullName>
    </submittedName>
</protein>
<dbReference type="Gene3D" id="3.40.1710.10">
    <property type="entry name" value="abc type-2 transporter like domain"/>
    <property type="match status" value="1"/>
</dbReference>
<feature type="transmembrane region" description="Helical" evidence="8">
    <location>
        <begin position="21"/>
        <end position="40"/>
    </location>
</feature>
<dbReference type="PANTHER" id="PTHR30294">
    <property type="entry name" value="MEMBRANE COMPONENT OF ABC TRANSPORTER YHHJ-RELATED"/>
    <property type="match status" value="1"/>
</dbReference>
<feature type="transmembrane region" description="Helical" evidence="8">
    <location>
        <begin position="191"/>
        <end position="211"/>
    </location>
</feature>
<keyword evidence="6 8" id="KW-1133">Transmembrane helix</keyword>
<evidence type="ECO:0000256" key="7">
    <source>
        <dbReference type="ARBA" id="ARBA00023136"/>
    </source>
</evidence>
<evidence type="ECO:0000256" key="8">
    <source>
        <dbReference type="SAM" id="Phobius"/>
    </source>
</evidence>
<feature type="transmembrane region" description="Helical" evidence="8">
    <location>
        <begin position="354"/>
        <end position="376"/>
    </location>
</feature>
<dbReference type="OrthoDB" id="266913at2"/>
<feature type="transmembrane region" description="Helical" evidence="8">
    <location>
        <begin position="232"/>
        <end position="259"/>
    </location>
</feature>
<name>A0A0M1N2D1_9BACL</name>
<evidence type="ECO:0000256" key="1">
    <source>
        <dbReference type="ARBA" id="ARBA00004651"/>
    </source>
</evidence>
<keyword evidence="5 8" id="KW-0812">Transmembrane</keyword>
<accession>A0A0M1N2D1</accession>
<evidence type="ECO:0000256" key="4">
    <source>
        <dbReference type="ARBA" id="ARBA00022475"/>
    </source>
</evidence>
<keyword evidence="4" id="KW-1003">Cell membrane</keyword>
<evidence type="ECO:0000256" key="3">
    <source>
        <dbReference type="ARBA" id="ARBA00022448"/>
    </source>
</evidence>
<dbReference type="PATRIC" id="fig|1705565.3.peg.1679"/>
<proteinExistence type="inferred from homology"/>
<dbReference type="InterPro" id="IPR013525">
    <property type="entry name" value="ABC2_TM"/>
</dbReference>
<dbReference type="Proteomes" id="UP000036932">
    <property type="component" value="Unassembled WGS sequence"/>
</dbReference>
<keyword evidence="7 8" id="KW-0472">Membrane</keyword>
<organism evidence="10 11">
    <name type="scientific">Paenibacillus solani</name>
    <dbReference type="NCBI Taxonomy" id="1705565"/>
    <lineage>
        <taxon>Bacteria</taxon>
        <taxon>Bacillati</taxon>
        <taxon>Bacillota</taxon>
        <taxon>Bacilli</taxon>
        <taxon>Bacillales</taxon>
        <taxon>Paenibacillaceae</taxon>
        <taxon>Paenibacillus</taxon>
    </lineage>
</organism>
<sequence>MHSLTIAWHMVRRTLGRKRGWIVNLLLPCVVITLTVFLMGQTTAASILVSYVNEDEGPAGQHLMNELERSGQYVLKESVSENKLKEDLIENKSTIGVYIPEGFSDELINGLGPTVKIYEISTSEASVMIRMTADSTVTRLGGTAALIRETAEADEDAMLLLEKVLRESGENRVDTQVTDLNLYAKPGMSNVTGFTLMFMMTLITSVVSMIIDDRRQRTLSRMYTAPVRAYQIALGNFLGSLVVGSLQVMIMLLLSRYVLHYEYGIPLLQHFLILMTFMLVSLGLASTIAGLVRNGQNAAMINSMIVMPTCMLGGCFWPLAIMPGFMQKIANFIPQKWAIEAVEIAATGGTLSDIGLPLAILGLMAVILLAVGSAVLRPSESAAGHRA</sequence>
<feature type="transmembrane region" description="Helical" evidence="8">
    <location>
        <begin position="271"/>
        <end position="292"/>
    </location>
</feature>